<proteinExistence type="predicted"/>
<gene>
    <name evidence="1" type="ORF">RPERSI_LOCUS16251</name>
</gene>
<feature type="non-terminal residue" evidence="1">
    <location>
        <position position="144"/>
    </location>
</feature>
<evidence type="ECO:0000313" key="2">
    <source>
        <dbReference type="Proteomes" id="UP000789920"/>
    </source>
</evidence>
<dbReference type="EMBL" id="CAJVQC010039920">
    <property type="protein sequence ID" value="CAG8769682.1"/>
    <property type="molecule type" value="Genomic_DNA"/>
</dbReference>
<evidence type="ECO:0000313" key="1">
    <source>
        <dbReference type="EMBL" id="CAG8769682.1"/>
    </source>
</evidence>
<organism evidence="1 2">
    <name type="scientific">Racocetra persica</name>
    <dbReference type="NCBI Taxonomy" id="160502"/>
    <lineage>
        <taxon>Eukaryota</taxon>
        <taxon>Fungi</taxon>
        <taxon>Fungi incertae sedis</taxon>
        <taxon>Mucoromycota</taxon>
        <taxon>Glomeromycotina</taxon>
        <taxon>Glomeromycetes</taxon>
        <taxon>Diversisporales</taxon>
        <taxon>Gigasporaceae</taxon>
        <taxon>Racocetra</taxon>
    </lineage>
</organism>
<accession>A0ACA9QYU6</accession>
<protein>
    <submittedName>
        <fullName evidence="1">9466_t:CDS:1</fullName>
    </submittedName>
</protein>
<reference evidence="1" key="1">
    <citation type="submission" date="2021-06" db="EMBL/GenBank/DDBJ databases">
        <authorList>
            <person name="Kallberg Y."/>
            <person name="Tangrot J."/>
            <person name="Rosling A."/>
        </authorList>
    </citation>
    <scope>NUCLEOTIDE SEQUENCE</scope>
    <source>
        <strain evidence="1">MA461A</strain>
    </source>
</reference>
<name>A0ACA9QYU6_9GLOM</name>
<comment type="caution">
    <text evidence="1">The sequence shown here is derived from an EMBL/GenBank/DDBJ whole genome shotgun (WGS) entry which is preliminary data.</text>
</comment>
<sequence>MQIANLTLFYPTISKEIMDLKLKIDIDTFDISSKNNDISNQPEVIVISDTDDETVLESTSNSFIRYYEDLQISSSFESEYNSDNSLDDCISIDNLNDNDILEDSLENKDNYEHQPTFAKFGQTLTVDQVEYYLEFQEYLKTSLT</sequence>
<keyword evidence="2" id="KW-1185">Reference proteome</keyword>
<dbReference type="Proteomes" id="UP000789920">
    <property type="component" value="Unassembled WGS sequence"/>
</dbReference>